<organism evidence="6 7">
    <name type="scientific">Streptomyces gulbargensis</name>
    <dbReference type="NCBI Taxonomy" id="364901"/>
    <lineage>
        <taxon>Bacteria</taxon>
        <taxon>Bacillati</taxon>
        <taxon>Actinomycetota</taxon>
        <taxon>Actinomycetes</taxon>
        <taxon>Kitasatosporales</taxon>
        <taxon>Streptomycetaceae</taxon>
        <taxon>Streptomyces</taxon>
    </lineage>
</organism>
<evidence type="ECO:0000256" key="3">
    <source>
        <dbReference type="RuleBase" id="RU003682"/>
    </source>
</evidence>
<dbReference type="PROSITE" id="PS51471">
    <property type="entry name" value="FE2OG_OXY"/>
    <property type="match status" value="1"/>
</dbReference>
<dbReference type="Proteomes" id="UP001501000">
    <property type="component" value="Unassembled WGS sequence"/>
</dbReference>
<dbReference type="InterPro" id="IPR005123">
    <property type="entry name" value="Oxoglu/Fe-dep_dioxygenase_dom"/>
</dbReference>
<keyword evidence="3" id="KW-0408">Iron</keyword>
<protein>
    <submittedName>
        <fullName evidence="6">Isopenicillin N synthase family oxygenase</fullName>
    </submittedName>
</protein>
<evidence type="ECO:0000256" key="2">
    <source>
        <dbReference type="ARBA" id="ARBA00023194"/>
    </source>
</evidence>
<feature type="compositionally biased region" description="Polar residues" evidence="4">
    <location>
        <begin position="1"/>
        <end position="17"/>
    </location>
</feature>
<feature type="domain" description="Fe2OG dioxygenase" evidence="5">
    <location>
        <begin position="207"/>
        <end position="310"/>
    </location>
</feature>
<comment type="pathway">
    <text evidence="1">Antibiotic biosynthesis.</text>
</comment>
<evidence type="ECO:0000256" key="4">
    <source>
        <dbReference type="SAM" id="MobiDB-lite"/>
    </source>
</evidence>
<evidence type="ECO:0000313" key="6">
    <source>
        <dbReference type="EMBL" id="GAA3900980.1"/>
    </source>
</evidence>
<dbReference type="PANTHER" id="PTHR47990">
    <property type="entry name" value="2-OXOGLUTARATE (2OG) AND FE(II)-DEPENDENT OXYGENASE SUPERFAMILY PROTEIN-RELATED"/>
    <property type="match status" value="1"/>
</dbReference>
<dbReference type="PRINTS" id="PR00682">
    <property type="entry name" value="IPNSYNTHASE"/>
</dbReference>
<dbReference type="SUPFAM" id="SSF51197">
    <property type="entry name" value="Clavaminate synthase-like"/>
    <property type="match status" value="1"/>
</dbReference>
<proteinExistence type="inferred from homology"/>
<dbReference type="Gene3D" id="2.60.120.330">
    <property type="entry name" value="B-lactam Antibiotic, Isopenicillin N Synthase, Chain"/>
    <property type="match status" value="1"/>
</dbReference>
<dbReference type="InterPro" id="IPR044861">
    <property type="entry name" value="IPNS-like_FE2OG_OXY"/>
</dbReference>
<keyword evidence="2" id="KW-0045">Antibiotic biosynthesis</keyword>
<dbReference type="EMBL" id="BAABAJ010000002">
    <property type="protein sequence ID" value="GAA3900980.1"/>
    <property type="molecule type" value="Genomic_DNA"/>
</dbReference>
<gene>
    <name evidence="6" type="ORF">GCM10022244_09020</name>
</gene>
<reference evidence="7" key="1">
    <citation type="journal article" date="2019" name="Int. J. Syst. Evol. Microbiol.">
        <title>The Global Catalogue of Microorganisms (GCM) 10K type strain sequencing project: providing services to taxonomists for standard genome sequencing and annotation.</title>
        <authorList>
            <consortium name="The Broad Institute Genomics Platform"/>
            <consortium name="The Broad Institute Genome Sequencing Center for Infectious Disease"/>
            <person name="Wu L."/>
            <person name="Ma J."/>
        </authorList>
    </citation>
    <scope>NUCLEOTIDE SEQUENCE [LARGE SCALE GENOMIC DNA]</scope>
    <source>
        <strain evidence="7">JCM 16956</strain>
    </source>
</reference>
<keyword evidence="3" id="KW-0560">Oxidoreductase</keyword>
<keyword evidence="3" id="KW-0479">Metal-binding</keyword>
<sequence length="377" mass="40734">MTHSSTLGTSTPATSGTRAASRTGAPSAPAAPRSSYASQLPIVDLSAADRGPQARRLLHAQLHSAAHDVGFFQLVGHGVTEAETQALTRAMRAFFALPEADRLALDNINSPHFRGYTRIGDERTQGARDWRDQLDIGAERPAHTPAPWEAPYWWLEGPNQWPAALPELRTAALHWIDRLSGVAARLLHELLASIGAPADFYDDIFGPHAHPQLKLVRYPGSSGEGDDQGVGAHKDYGFLTLLLQDQVGGLQVQREDGDFHDVPPLPGAFVVNLGELLEVATNGYLVATNHRVVSPPGATERFSVPFFYNPRLDARIAPLDFPYASQAPGVTADPANPLFAEYGYNALKGKLRAHPLVAARHHAELLLHPEGQPAMSA</sequence>
<accession>A0ABP7LK28</accession>
<evidence type="ECO:0000259" key="5">
    <source>
        <dbReference type="PROSITE" id="PS51471"/>
    </source>
</evidence>
<keyword evidence="7" id="KW-1185">Reference proteome</keyword>
<dbReference type="InterPro" id="IPR026992">
    <property type="entry name" value="DIOX_N"/>
</dbReference>
<dbReference type="Pfam" id="PF14226">
    <property type="entry name" value="DIOX_N"/>
    <property type="match status" value="1"/>
</dbReference>
<dbReference type="RefSeq" id="WP_345278672.1">
    <property type="nucleotide sequence ID" value="NZ_BAABAJ010000002.1"/>
</dbReference>
<evidence type="ECO:0000256" key="1">
    <source>
        <dbReference type="ARBA" id="ARBA00004792"/>
    </source>
</evidence>
<dbReference type="Pfam" id="PF03171">
    <property type="entry name" value="2OG-FeII_Oxy"/>
    <property type="match status" value="1"/>
</dbReference>
<comment type="caution">
    <text evidence="6">The sequence shown here is derived from an EMBL/GenBank/DDBJ whole genome shotgun (WGS) entry which is preliminary data.</text>
</comment>
<evidence type="ECO:0000313" key="7">
    <source>
        <dbReference type="Proteomes" id="UP001501000"/>
    </source>
</evidence>
<feature type="region of interest" description="Disordered" evidence="4">
    <location>
        <begin position="1"/>
        <end position="36"/>
    </location>
</feature>
<feature type="compositionally biased region" description="Low complexity" evidence="4">
    <location>
        <begin position="18"/>
        <end position="36"/>
    </location>
</feature>
<dbReference type="InterPro" id="IPR027443">
    <property type="entry name" value="IPNS-like_sf"/>
</dbReference>
<comment type="similarity">
    <text evidence="3">Belongs to the iron/ascorbate-dependent oxidoreductase family.</text>
</comment>
<name>A0ABP7LK28_9ACTN</name>
<dbReference type="InterPro" id="IPR050231">
    <property type="entry name" value="Iron_ascorbate_oxido_reductase"/>
</dbReference>